<evidence type="ECO:0000313" key="4">
    <source>
        <dbReference type="Proteomes" id="UP001174909"/>
    </source>
</evidence>
<proteinExistence type="predicted"/>
<accession>A0AA35S9U6</accession>
<evidence type="ECO:0000313" key="3">
    <source>
        <dbReference type="EMBL" id="CAI8026130.1"/>
    </source>
</evidence>
<keyword evidence="3" id="KW-0687">Ribonucleoprotein</keyword>
<dbReference type="InterPro" id="IPR047575">
    <property type="entry name" value="Sm"/>
</dbReference>
<sequence length="230" mass="25417">MQQDNSPDPSLDFLSSQFSAEKALVTSPSKIQLPYPEVQPCDNLEQYASVVRGTSRKPPSQSAACSRGQLQEQPRKQGARAAVPLSSRQRLVRTVKSVISTMESPTSGPLCLVQRCREERVRVKVVVRHCAGVRGECEGTVLAFDQHLNLVLGDVSERFSPLRTVANGGLQPRSQRRRQRHKTTPAQEPAQDGGQYRHLDKLFVRGDNVVLLSPVCPLSQTIPPVPFEKS</sequence>
<dbReference type="AlphaFoldDB" id="A0AA35S9U6"/>
<feature type="region of interest" description="Disordered" evidence="1">
    <location>
        <begin position="165"/>
        <end position="195"/>
    </location>
</feature>
<feature type="compositionally biased region" description="Basic residues" evidence="1">
    <location>
        <begin position="174"/>
        <end position="183"/>
    </location>
</feature>
<dbReference type="GO" id="GO:0005683">
    <property type="term" value="C:U7 snRNP"/>
    <property type="evidence" value="ECO:0007669"/>
    <property type="project" value="TreeGrafter"/>
</dbReference>
<dbReference type="InterPro" id="IPR039267">
    <property type="entry name" value="Lsm11"/>
</dbReference>
<dbReference type="GO" id="GO:0006398">
    <property type="term" value="P:mRNA 3'-end processing by stem-loop binding and cleavage"/>
    <property type="evidence" value="ECO:0007669"/>
    <property type="project" value="TreeGrafter"/>
</dbReference>
<feature type="region of interest" description="Disordered" evidence="1">
    <location>
        <begin position="52"/>
        <end position="85"/>
    </location>
</feature>
<dbReference type="GO" id="GO:0071209">
    <property type="term" value="F:U7 snRNA binding"/>
    <property type="evidence" value="ECO:0007669"/>
    <property type="project" value="InterPro"/>
</dbReference>
<dbReference type="SMART" id="SM00651">
    <property type="entry name" value="Sm"/>
    <property type="match status" value="1"/>
</dbReference>
<gene>
    <name evidence="3" type="ORF">GBAR_LOCUS15050</name>
</gene>
<name>A0AA35S9U6_GEOBA</name>
<dbReference type="Gene3D" id="2.30.30.100">
    <property type="match status" value="1"/>
</dbReference>
<dbReference type="Pfam" id="PF01423">
    <property type="entry name" value="LSM"/>
    <property type="match status" value="1"/>
</dbReference>
<dbReference type="PANTHER" id="PTHR21415:SF1">
    <property type="entry name" value="U7 SNRNA-ASSOCIATED SM-LIKE PROTEIN LSM11"/>
    <property type="match status" value="1"/>
</dbReference>
<dbReference type="SUPFAM" id="SSF50182">
    <property type="entry name" value="Sm-like ribonucleoproteins"/>
    <property type="match status" value="1"/>
</dbReference>
<keyword evidence="4" id="KW-1185">Reference proteome</keyword>
<protein>
    <submittedName>
        <fullName evidence="3">Small nuclear ribonucleoprotein Sm D-like protein</fullName>
    </submittedName>
</protein>
<dbReference type="PANTHER" id="PTHR21415">
    <property type="entry name" value="U7 SNRNA-ASSOCIATED SM-LIKE PROTEIN LSM11"/>
    <property type="match status" value="1"/>
</dbReference>
<dbReference type="InterPro" id="IPR001163">
    <property type="entry name" value="Sm_dom_euk/arc"/>
</dbReference>
<feature type="compositionally biased region" description="Polar residues" evidence="1">
    <location>
        <begin position="57"/>
        <end position="72"/>
    </location>
</feature>
<evidence type="ECO:0000256" key="1">
    <source>
        <dbReference type="SAM" id="MobiDB-lite"/>
    </source>
</evidence>
<organism evidence="3 4">
    <name type="scientific">Geodia barretti</name>
    <name type="common">Barrett's horny sponge</name>
    <dbReference type="NCBI Taxonomy" id="519541"/>
    <lineage>
        <taxon>Eukaryota</taxon>
        <taxon>Metazoa</taxon>
        <taxon>Porifera</taxon>
        <taxon>Demospongiae</taxon>
        <taxon>Heteroscleromorpha</taxon>
        <taxon>Tetractinellida</taxon>
        <taxon>Astrophorina</taxon>
        <taxon>Geodiidae</taxon>
        <taxon>Geodia</taxon>
    </lineage>
</organism>
<dbReference type="InterPro" id="IPR010920">
    <property type="entry name" value="LSM_dom_sf"/>
</dbReference>
<dbReference type="Proteomes" id="UP001174909">
    <property type="component" value="Unassembled WGS sequence"/>
</dbReference>
<comment type="caution">
    <text evidence="3">The sequence shown here is derived from an EMBL/GenBank/DDBJ whole genome shotgun (WGS) entry which is preliminary data.</text>
</comment>
<reference evidence="3" key="1">
    <citation type="submission" date="2023-03" db="EMBL/GenBank/DDBJ databases">
        <authorList>
            <person name="Steffen K."/>
            <person name="Cardenas P."/>
        </authorList>
    </citation>
    <scope>NUCLEOTIDE SEQUENCE</scope>
</reference>
<evidence type="ECO:0000259" key="2">
    <source>
        <dbReference type="PROSITE" id="PS52002"/>
    </source>
</evidence>
<dbReference type="PROSITE" id="PS52002">
    <property type="entry name" value="SM"/>
    <property type="match status" value="1"/>
</dbReference>
<dbReference type="EMBL" id="CASHTH010002200">
    <property type="protein sequence ID" value="CAI8026130.1"/>
    <property type="molecule type" value="Genomic_DNA"/>
</dbReference>
<feature type="domain" description="Sm" evidence="2">
    <location>
        <begin position="108"/>
        <end position="218"/>
    </location>
</feature>